<evidence type="ECO:0000256" key="8">
    <source>
        <dbReference type="ARBA" id="ARBA00023012"/>
    </source>
</evidence>
<dbReference type="OrthoDB" id="199946at2"/>
<evidence type="ECO:0000256" key="10">
    <source>
        <dbReference type="SAM" id="Phobius"/>
    </source>
</evidence>
<keyword evidence="6 12" id="KW-0418">Kinase</keyword>
<feature type="transmembrane region" description="Helical" evidence="10">
    <location>
        <begin position="115"/>
        <end position="136"/>
    </location>
</feature>
<dbReference type="GO" id="GO:0005524">
    <property type="term" value="F:ATP binding"/>
    <property type="evidence" value="ECO:0007669"/>
    <property type="project" value="UniProtKB-KW"/>
</dbReference>
<dbReference type="PANTHER" id="PTHR24421">
    <property type="entry name" value="NITRATE/NITRITE SENSOR PROTEIN NARX-RELATED"/>
    <property type="match status" value="1"/>
</dbReference>
<evidence type="ECO:0000313" key="13">
    <source>
        <dbReference type="Proteomes" id="UP000282076"/>
    </source>
</evidence>
<dbReference type="GO" id="GO:0016020">
    <property type="term" value="C:membrane"/>
    <property type="evidence" value="ECO:0007669"/>
    <property type="project" value="InterPro"/>
</dbReference>
<dbReference type="Proteomes" id="UP000282076">
    <property type="component" value="Unassembled WGS sequence"/>
</dbReference>
<comment type="catalytic activity">
    <reaction evidence="1">
        <text>ATP + protein L-histidine = ADP + protein N-phospho-L-histidine.</text>
        <dbReference type="EC" id="2.7.13.3"/>
    </reaction>
</comment>
<keyword evidence="7" id="KW-0067">ATP-binding</keyword>
<dbReference type="InterPro" id="IPR011712">
    <property type="entry name" value="Sig_transdc_His_kin_sub3_dim/P"/>
</dbReference>
<reference evidence="12 13" key="1">
    <citation type="submission" date="2018-10" db="EMBL/GenBank/DDBJ databases">
        <title>Cohnella sp. M2MS4P-1, whole genome shotgun sequence.</title>
        <authorList>
            <person name="Tuo L."/>
        </authorList>
    </citation>
    <scope>NUCLEOTIDE SEQUENCE [LARGE SCALE GENOMIC DNA]</scope>
    <source>
        <strain evidence="12 13">M2MS4P-1</strain>
    </source>
</reference>
<dbReference type="AlphaFoldDB" id="A0A494XHH2"/>
<proteinExistence type="predicted"/>
<feature type="transmembrane region" description="Helical" evidence="10">
    <location>
        <begin position="31"/>
        <end position="51"/>
    </location>
</feature>
<evidence type="ECO:0000259" key="11">
    <source>
        <dbReference type="Pfam" id="PF07730"/>
    </source>
</evidence>
<dbReference type="EC" id="2.7.13.3" evidence="2"/>
<evidence type="ECO:0000256" key="3">
    <source>
        <dbReference type="ARBA" id="ARBA00022553"/>
    </source>
</evidence>
<dbReference type="InterPro" id="IPR050482">
    <property type="entry name" value="Sensor_HK_TwoCompSys"/>
</dbReference>
<feature type="transmembrane region" description="Helical" evidence="10">
    <location>
        <begin position="57"/>
        <end position="81"/>
    </location>
</feature>
<feature type="transmembrane region" description="Helical" evidence="10">
    <location>
        <begin position="6"/>
        <end position="24"/>
    </location>
</feature>
<keyword evidence="13" id="KW-1185">Reference proteome</keyword>
<evidence type="ECO:0000256" key="7">
    <source>
        <dbReference type="ARBA" id="ARBA00022840"/>
    </source>
</evidence>
<dbReference type="InterPro" id="IPR036890">
    <property type="entry name" value="HATPase_C_sf"/>
</dbReference>
<name>A0A494XHH2_9BACL</name>
<keyword evidence="9" id="KW-0175">Coiled coil</keyword>
<accession>A0A494XHH2</accession>
<keyword evidence="4" id="KW-0808">Transferase</keyword>
<keyword evidence="3" id="KW-0597">Phosphoprotein</keyword>
<keyword evidence="10" id="KW-0472">Membrane</keyword>
<protein>
    <recommendedName>
        <fullName evidence="2">histidine kinase</fullName>
        <ecNumber evidence="2">2.7.13.3</ecNumber>
    </recommendedName>
</protein>
<feature type="domain" description="Signal transduction histidine kinase subgroup 3 dimerisation and phosphoacceptor" evidence="11">
    <location>
        <begin position="178"/>
        <end position="243"/>
    </location>
</feature>
<evidence type="ECO:0000256" key="9">
    <source>
        <dbReference type="SAM" id="Coils"/>
    </source>
</evidence>
<dbReference type="RefSeq" id="WP_120979336.1">
    <property type="nucleotide sequence ID" value="NZ_RBZM01000010.1"/>
</dbReference>
<keyword evidence="5" id="KW-0547">Nucleotide-binding</keyword>
<dbReference type="CDD" id="cd16917">
    <property type="entry name" value="HATPase_UhpB-NarQ-NarX-like"/>
    <property type="match status" value="1"/>
</dbReference>
<evidence type="ECO:0000256" key="1">
    <source>
        <dbReference type="ARBA" id="ARBA00000085"/>
    </source>
</evidence>
<dbReference type="EMBL" id="RBZM01000010">
    <property type="protein sequence ID" value="RKP48046.1"/>
    <property type="molecule type" value="Genomic_DNA"/>
</dbReference>
<evidence type="ECO:0000313" key="12">
    <source>
        <dbReference type="EMBL" id="RKP48046.1"/>
    </source>
</evidence>
<evidence type="ECO:0000256" key="4">
    <source>
        <dbReference type="ARBA" id="ARBA00022679"/>
    </source>
</evidence>
<dbReference type="PANTHER" id="PTHR24421:SF10">
    <property type="entry name" value="NITRATE_NITRITE SENSOR PROTEIN NARQ"/>
    <property type="match status" value="1"/>
</dbReference>
<gene>
    <name evidence="12" type="ORF">D7Z26_22895</name>
</gene>
<evidence type="ECO:0000256" key="5">
    <source>
        <dbReference type="ARBA" id="ARBA00022741"/>
    </source>
</evidence>
<dbReference type="Pfam" id="PF07730">
    <property type="entry name" value="HisKA_3"/>
    <property type="match status" value="1"/>
</dbReference>
<dbReference type="GO" id="GO:0000155">
    <property type="term" value="F:phosphorelay sensor kinase activity"/>
    <property type="evidence" value="ECO:0007669"/>
    <property type="project" value="InterPro"/>
</dbReference>
<dbReference type="Gene3D" id="1.20.5.1930">
    <property type="match status" value="1"/>
</dbReference>
<keyword evidence="10" id="KW-0812">Transmembrane</keyword>
<dbReference type="GO" id="GO:0046983">
    <property type="term" value="F:protein dimerization activity"/>
    <property type="evidence" value="ECO:0007669"/>
    <property type="project" value="InterPro"/>
</dbReference>
<organism evidence="12 13">
    <name type="scientific">Cohnella endophytica</name>
    <dbReference type="NCBI Taxonomy" id="2419778"/>
    <lineage>
        <taxon>Bacteria</taxon>
        <taxon>Bacillati</taxon>
        <taxon>Bacillota</taxon>
        <taxon>Bacilli</taxon>
        <taxon>Bacillales</taxon>
        <taxon>Paenibacillaceae</taxon>
        <taxon>Cohnella</taxon>
    </lineage>
</organism>
<comment type="caution">
    <text evidence="12">The sequence shown here is derived from an EMBL/GenBank/DDBJ whole genome shotgun (WGS) entry which is preliminary data.</text>
</comment>
<keyword evidence="10" id="KW-1133">Transmembrane helix</keyword>
<keyword evidence="8" id="KW-0902">Two-component regulatory system</keyword>
<feature type="coiled-coil region" evidence="9">
    <location>
        <begin position="136"/>
        <end position="166"/>
    </location>
</feature>
<sequence length="368" mass="40386">MDFWMIGNKAGVFVYVVAVTFFLTPADDPSLHLLALLICLCLNMAIPIFKALPPKRILAVVSACFLIACAWKFDPIFLLFLPANLCELVLLSEKRSLFAGLAILAVLPFTPHGLIPAYVLVGFLGLLLFASGRAFLRKLNKLESEQEKAREDLERLTRSLNENKEYMRQSEYTIKLEERNRISQQIHDDIGHAMAGALIQMEASRMVLASNPDKASELLHNAISISKEGLERIRLTLKDAKPKSEELGIHRLRLMADKLSADRNMQATVAHTGDIDVISPLQWKIIQENAVEAITNSLKYGKATGIHMEIQVLNKFVKAVVSDNGVGAVKIAKGLGLVGMEERAASAGGTVIADGTKGGFSVTTLLPR</sequence>
<dbReference type="SUPFAM" id="SSF55874">
    <property type="entry name" value="ATPase domain of HSP90 chaperone/DNA topoisomerase II/histidine kinase"/>
    <property type="match status" value="1"/>
</dbReference>
<evidence type="ECO:0000256" key="2">
    <source>
        <dbReference type="ARBA" id="ARBA00012438"/>
    </source>
</evidence>
<evidence type="ECO:0000256" key="6">
    <source>
        <dbReference type="ARBA" id="ARBA00022777"/>
    </source>
</evidence>
<dbReference type="Gene3D" id="3.30.565.10">
    <property type="entry name" value="Histidine kinase-like ATPase, C-terminal domain"/>
    <property type="match status" value="1"/>
</dbReference>